<comment type="caution">
    <text evidence="1">The sequence shown here is derived from an EMBL/GenBank/DDBJ whole genome shotgun (WGS) entry which is preliminary data.</text>
</comment>
<evidence type="ECO:0000313" key="2">
    <source>
        <dbReference type="Proteomes" id="UP001519460"/>
    </source>
</evidence>
<sequence length="174" mass="19298">MFHSFVTFDLSTELDWQCVAFFTSASIVFVVFLMDSRQTGCHSCCTSYAEQCYCGGRSSNQAPALQCIISCYTDAERNAESINESFLFISPASVITRLTLTKPVQPLRFEDANCVACLVHTDWGLRPKLIWNAVNRAIYNQSFFLALLAELTNPSAVKLFALALELTPPVESGT</sequence>
<gene>
    <name evidence="1" type="ORF">BaRGS_00006779</name>
</gene>
<proteinExistence type="predicted"/>
<reference evidence="1 2" key="1">
    <citation type="journal article" date="2023" name="Sci. Data">
        <title>Genome assembly of the Korean intertidal mud-creeper Batillaria attramentaria.</title>
        <authorList>
            <person name="Patra A.K."/>
            <person name="Ho P.T."/>
            <person name="Jun S."/>
            <person name="Lee S.J."/>
            <person name="Kim Y."/>
            <person name="Won Y.J."/>
        </authorList>
    </citation>
    <scope>NUCLEOTIDE SEQUENCE [LARGE SCALE GENOMIC DNA]</scope>
    <source>
        <strain evidence="1">Wonlab-2016</strain>
    </source>
</reference>
<protein>
    <submittedName>
        <fullName evidence="1">Uncharacterized protein</fullName>
    </submittedName>
</protein>
<evidence type="ECO:0000313" key="1">
    <source>
        <dbReference type="EMBL" id="KAK7502027.1"/>
    </source>
</evidence>
<dbReference type="EMBL" id="JACVVK020000028">
    <property type="protein sequence ID" value="KAK7502027.1"/>
    <property type="molecule type" value="Genomic_DNA"/>
</dbReference>
<organism evidence="1 2">
    <name type="scientific">Batillaria attramentaria</name>
    <dbReference type="NCBI Taxonomy" id="370345"/>
    <lineage>
        <taxon>Eukaryota</taxon>
        <taxon>Metazoa</taxon>
        <taxon>Spiralia</taxon>
        <taxon>Lophotrochozoa</taxon>
        <taxon>Mollusca</taxon>
        <taxon>Gastropoda</taxon>
        <taxon>Caenogastropoda</taxon>
        <taxon>Sorbeoconcha</taxon>
        <taxon>Cerithioidea</taxon>
        <taxon>Batillariidae</taxon>
        <taxon>Batillaria</taxon>
    </lineage>
</organism>
<keyword evidence="2" id="KW-1185">Reference proteome</keyword>
<accession>A0ABD0LRR6</accession>
<dbReference type="AlphaFoldDB" id="A0ABD0LRR6"/>
<dbReference type="Proteomes" id="UP001519460">
    <property type="component" value="Unassembled WGS sequence"/>
</dbReference>
<name>A0ABD0LRR6_9CAEN</name>